<protein>
    <submittedName>
        <fullName evidence="2">Uncharacterized protein</fullName>
    </submittedName>
</protein>
<proteinExistence type="predicted"/>
<feature type="region of interest" description="Disordered" evidence="1">
    <location>
        <begin position="1"/>
        <end position="37"/>
    </location>
</feature>
<evidence type="ECO:0000256" key="1">
    <source>
        <dbReference type="SAM" id="MobiDB-lite"/>
    </source>
</evidence>
<organism evidence="2 3">
    <name type="scientific">Dactylosporangium fulvum</name>
    <dbReference type="NCBI Taxonomy" id="53359"/>
    <lineage>
        <taxon>Bacteria</taxon>
        <taxon>Bacillati</taxon>
        <taxon>Actinomycetota</taxon>
        <taxon>Actinomycetes</taxon>
        <taxon>Micromonosporales</taxon>
        <taxon>Micromonosporaceae</taxon>
        <taxon>Dactylosporangium</taxon>
    </lineage>
</organism>
<dbReference type="RefSeq" id="WP_259857660.1">
    <property type="nucleotide sequence ID" value="NZ_BAAAST010000001.1"/>
</dbReference>
<feature type="region of interest" description="Disordered" evidence="1">
    <location>
        <begin position="72"/>
        <end position="96"/>
    </location>
</feature>
<dbReference type="EMBL" id="CP073720">
    <property type="protein sequence ID" value="UWP79902.1"/>
    <property type="molecule type" value="Genomic_DNA"/>
</dbReference>
<reference evidence="2" key="2">
    <citation type="submission" date="2022-09" db="EMBL/GenBank/DDBJ databases">
        <title>Biosynthetic gene clusters of Dactylosporangioum fulvum.</title>
        <authorList>
            <person name="Caradec T."/>
        </authorList>
    </citation>
    <scope>NUCLEOTIDE SEQUENCE</scope>
    <source>
        <strain evidence="2">NRRL B-16292</strain>
    </source>
</reference>
<gene>
    <name evidence="2" type="ORF">Dfulv_32685</name>
</gene>
<evidence type="ECO:0000313" key="2">
    <source>
        <dbReference type="EMBL" id="UWP79902.1"/>
    </source>
</evidence>
<reference evidence="2" key="1">
    <citation type="submission" date="2021-04" db="EMBL/GenBank/DDBJ databases">
        <authorList>
            <person name="Hartkoorn R.C."/>
            <person name="Beaudoing E."/>
            <person name="Hot D."/>
        </authorList>
    </citation>
    <scope>NUCLEOTIDE SEQUENCE</scope>
    <source>
        <strain evidence="2">NRRL B-16292</strain>
    </source>
</reference>
<dbReference type="Proteomes" id="UP001059617">
    <property type="component" value="Chromosome"/>
</dbReference>
<evidence type="ECO:0000313" key="3">
    <source>
        <dbReference type="Proteomes" id="UP001059617"/>
    </source>
</evidence>
<keyword evidence="3" id="KW-1185">Reference proteome</keyword>
<name>A0ABY5VRT0_9ACTN</name>
<accession>A0ABY5VRT0</accession>
<sequence>MIDARRRPYGTVARRDARRQRTQSIPVDAGGSGLPDRSAVGMLLRTITVTDAELITECDDGNRVFRRATAQPVRTVKAHRPHKADLTEPTTTPATR</sequence>